<dbReference type="Gramene" id="KCW74538">
    <property type="protein sequence ID" value="KCW74538"/>
    <property type="gene ID" value="EUGRSUZ_E03250"/>
</dbReference>
<dbReference type="InParanoid" id="A0A059C7V6"/>
<evidence type="ECO:0000313" key="1">
    <source>
        <dbReference type="EMBL" id="KCW74538.1"/>
    </source>
</evidence>
<name>A0A059C7V6_EUCGR</name>
<protein>
    <submittedName>
        <fullName evidence="1">Uncharacterized protein</fullName>
    </submittedName>
</protein>
<dbReference type="EMBL" id="KK198757">
    <property type="protein sequence ID" value="KCW74538.1"/>
    <property type="molecule type" value="Genomic_DNA"/>
</dbReference>
<proteinExistence type="predicted"/>
<gene>
    <name evidence="1" type="ORF">EUGRSUZ_E03250</name>
</gene>
<organism evidence="1">
    <name type="scientific">Eucalyptus grandis</name>
    <name type="common">Flooded gum</name>
    <dbReference type="NCBI Taxonomy" id="71139"/>
    <lineage>
        <taxon>Eukaryota</taxon>
        <taxon>Viridiplantae</taxon>
        <taxon>Streptophyta</taxon>
        <taxon>Embryophyta</taxon>
        <taxon>Tracheophyta</taxon>
        <taxon>Spermatophyta</taxon>
        <taxon>Magnoliopsida</taxon>
        <taxon>eudicotyledons</taxon>
        <taxon>Gunneridae</taxon>
        <taxon>Pentapetalae</taxon>
        <taxon>rosids</taxon>
        <taxon>malvids</taxon>
        <taxon>Myrtales</taxon>
        <taxon>Myrtaceae</taxon>
        <taxon>Myrtoideae</taxon>
        <taxon>Eucalypteae</taxon>
        <taxon>Eucalyptus</taxon>
    </lineage>
</organism>
<accession>A0A059C7V6</accession>
<sequence length="78" mass="9529">MDVEHLRLRPYHTFISERSTTRPTLMRINSWEFLLFLATFWKNINFHEKVRHSAQAALHCAFAIFDMNIHEGRWKKER</sequence>
<dbReference type="AlphaFoldDB" id="A0A059C7V6"/>
<reference evidence="1" key="1">
    <citation type="submission" date="2013-07" db="EMBL/GenBank/DDBJ databases">
        <title>The genome of Eucalyptus grandis.</title>
        <authorList>
            <person name="Schmutz J."/>
            <person name="Hayes R."/>
            <person name="Myburg A."/>
            <person name="Tuskan G."/>
            <person name="Grattapaglia D."/>
            <person name="Rokhsar D.S."/>
        </authorList>
    </citation>
    <scope>NUCLEOTIDE SEQUENCE</scope>
    <source>
        <tissue evidence="1">Leaf extractions</tissue>
    </source>
</reference>